<sequence length="104" mass="11046">MQVKFVSLSVLLSGLFVSPLVGAVPNVDCSLVRCAEPECPAGQTPQVPTGKCCPQQFAIVNPLRLRSPVTAARLANLWLDGLSSVGNIERGDYYPTYGLGAARK</sequence>
<comment type="caution">
    <text evidence="2">The sequence shown here is derived from an EMBL/GenBank/DDBJ whole genome shotgun (WGS) entry which is preliminary data.</text>
</comment>
<keyword evidence="3" id="KW-1185">Reference proteome</keyword>
<feature type="chain" id="PRO_5042162290" evidence="1">
    <location>
        <begin position="24"/>
        <end position="104"/>
    </location>
</feature>
<dbReference type="Proteomes" id="UP001219525">
    <property type="component" value="Unassembled WGS sequence"/>
</dbReference>
<dbReference type="AlphaFoldDB" id="A0AAD6UQP0"/>
<keyword evidence="1" id="KW-0732">Signal</keyword>
<reference evidence="2" key="1">
    <citation type="submission" date="2023-03" db="EMBL/GenBank/DDBJ databases">
        <title>Massive genome expansion in bonnet fungi (Mycena s.s.) driven by repeated elements and novel gene families across ecological guilds.</title>
        <authorList>
            <consortium name="Lawrence Berkeley National Laboratory"/>
            <person name="Harder C.B."/>
            <person name="Miyauchi S."/>
            <person name="Viragh M."/>
            <person name="Kuo A."/>
            <person name="Thoen E."/>
            <person name="Andreopoulos B."/>
            <person name="Lu D."/>
            <person name="Skrede I."/>
            <person name="Drula E."/>
            <person name="Henrissat B."/>
            <person name="Morin E."/>
            <person name="Kohler A."/>
            <person name="Barry K."/>
            <person name="LaButti K."/>
            <person name="Morin E."/>
            <person name="Salamov A."/>
            <person name="Lipzen A."/>
            <person name="Mereny Z."/>
            <person name="Hegedus B."/>
            <person name="Baldrian P."/>
            <person name="Stursova M."/>
            <person name="Weitz H."/>
            <person name="Taylor A."/>
            <person name="Grigoriev I.V."/>
            <person name="Nagy L.G."/>
            <person name="Martin F."/>
            <person name="Kauserud H."/>
        </authorList>
    </citation>
    <scope>NUCLEOTIDE SEQUENCE</scope>
    <source>
        <strain evidence="2">9144</strain>
    </source>
</reference>
<name>A0AAD6UQP0_9AGAR</name>
<evidence type="ECO:0000313" key="2">
    <source>
        <dbReference type="EMBL" id="KAJ7192569.1"/>
    </source>
</evidence>
<dbReference type="EMBL" id="JARJCW010000118">
    <property type="protein sequence ID" value="KAJ7192569.1"/>
    <property type="molecule type" value="Genomic_DNA"/>
</dbReference>
<organism evidence="2 3">
    <name type="scientific">Mycena pura</name>
    <dbReference type="NCBI Taxonomy" id="153505"/>
    <lineage>
        <taxon>Eukaryota</taxon>
        <taxon>Fungi</taxon>
        <taxon>Dikarya</taxon>
        <taxon>Basidiomycota</taxon>
        <taxon>Agaricomycotina</taxon>
        <taxon>Agaricomycetes</taxon>
        <taxon>Agaricomycetidae</taxon>
        <taxon>Agaricales</taxon>
        <taxon>Marasmiineae</taxon>
        <taxon>Mycenaceae</taxon>
        <taxon>Mycena</taxon>
    </lineage>
</organism>
<evidence type="ECO:0000256" key="1">
    <source>
        <dbReference type="SAM" id="SignalP"/>
    </source>
</evidence>
<protein>
    <submittedName>
        <fullName evidence="2">Uncharacterized protein</fullName>
    </submittedName>
</protein>
<accession>A0AAD6UQP0</accession>
<proteinExistence type="predicted"/>
<feature type="signal peptide" evidence="1">
    <location>
        <begin position="1"/>
        <end position="23"/>
    </location>
</feature>
<evidence type="ECO:0000313" key="3">
    <source>
        <dbReference type="Proteomes" id="UP001219525"/>
    </source>
</evidence>
<gene>
    <name evidence="2" type="ORF">GGX14DRAFT_406238</name>
</gene>